<name>A0ACC0W2M8_9STRA</name>
<evidence type="ECO:0000313" key="2">
    <source>
        <dbReference type="Proteomes" id="UP001163321"/>
    </source>
</evidence>
<organism evidence="1 2">
    <name type="scientific">Peronosclerospora sorghi</name>
    <dbReference type="NCBI Taxonomy" id="230839"/>
    <lineage>
        <taxon>Eukaryota</taxon>
        <taxon>Sar</taxon>
        <taxon>Stramenopiles</taxon>
        <taxon>Oomycota</taxon>
        <taxon>Peronosporomycetes</taxon>
        <taxon>Peronosporales</taxon>
        <taxon>Peronosporaceae</taxon>
        <taxon>Peronosclerospora</taxon>
    </lineage>
</organism>
<dbReference type="Proteomes" id="UP001163321">
    <property type="component" value="Chromosome 4"/>
</dbReference>
<protein>
    <submittedName>
        <fullName evidence="1">Uncharacterized protein</fullName>
    </submittedName>
</protein>
<dbReference type="EMBL" id="CM047583">
    <property type="protein sequence ID" value="KAI9912596.1"/>
    <property type="molecule type" value="Genomic_DNA"/>
</dbReference>
<accession>A0ACC0W2M8</accession>
<comment type="caution">
    <text evidence="1">The sequence shown here is derived from an EMBL/GenBank/DDBJ whole genome shotgun (WGS) entry which is preliminary data.</text>
</comment>
<keyword evidence="2" id="KW-1185">Reference proteome</keyword>
<evidence type="ECO:0000313" key="1">
    <source>
        <dbReference type="EMBL" id="KAI9912596.1"/>
    </source>
</evidence>
<reference evidence="1 2" key="1">
    <citation type="journal article" date="2022" name="bioRxiv">
        <title>The genome of the oomycete Peronosclerospora sorghi, a cosmopolitan pathogen of maize and sorghum, is inflated with dispersed pseudogenes.</title>
        <authorList>
            <person name="Fletcher K."/>
            <person name="Martin F."/>
            <person name="Isakeit T."/>
            <person name="Cavanaugh K."/>
            <person name="Magill C."/>
            <person name="Michelmore R."/>
        </authorList>
    </citation>
    <scope>NUCLEOTIDE SEQUENCE [LARGE SCALE GENOMIC DNA]</scope>
    <source>
        <strain evidence="1">P6</strain>
    </source>
</reference>
<proteinExistence type="predicted"/>
<gene>
    <name evidence="1" type="ORF">PsorP6_006578</name>
</gene>
<sequence>MEGTDTGSISVQTTMPVTVAKRAGRAALCFPRDGTWFQGYFICAASRTQLGLLGEELPVDDCVACPDGGYQEYRLTVIHFAREEEVELVVSKTGGTLCRLHSDSVQFQTSMLLSDAKAVQAIETYFPTIAERVGHDPTLMQECTVCIGEMTVSQLLFPS</sequence>